<protein>
    <submittedName>
        <fullName evidence="2">Uncharacterized protein</fullName>
    </submittedName>
</protein>
<feature type="chain" id="PRO_5038427534" evidence="1">
    <location>
        <begin position="42"/>
        <end position="2488"/>
    </location>
</feature>
<gene>
    <name evidence="2" type="ORF">IAA60_02680</name>
</gene>
<accession>A0A9D1H220</accession>
<evidence type="ECO:0000256" key="1">
    <source>
        <dbReference type="SAM" id="SignalP"/>
    </source>
</evidence>
<sequence>MKHTLAKRTKAKPQKRIFTSMLALAQMFLLLPPAAPLNAMAAGNVEYTRIEPEAAVYNAYTGIDEKLYEREINAGSYFNAATKGELFGLSFEDNIAGTNVSFKIDDKEIGSIRKKENNLQTSASASFHNYKHQHTWKSGFLNLKKNTANITTACIIAYSYKVGVYNSSPSLAVNSRDMAKNYERLSTGYSPVFSYDSSIGSVVFSARLQGTMYDGGNRSCACPGDASITNPVITFMDNNAPSIVSVEGIDNRILKAGDTAELAVKFDEPIRFADDSAEHDDLYVSLAIKGLSSDRYPKAMLEKLDTDTLYFSYTVPSDMTDTEQTITSVDFSPLMRECELTVVFEDESFTLSESGLSLTSDMGYTRASSYITDIAGNGMRETDRMRSVTESYIDTKAPALAKNSAVVNANNAEIKEMLGSDDTDNSDIYLGAGDSIEYGLVFSEVLDLEDGEYTGFKAVTNIADSSGKAVELTSESVSKIAADSGEYGLGPSKGSVTYADMGTLTLEEGMSCTDPDGIIRIKSISFGGTLSDLADNKPEISEDDVNAANTATIYLDVEPPEITTTLNQTEGVYSVVPYADGSGFYFPFEIKDDASGTNGIDGTFRWDKGENSVYGSTYKYAVTASAEAPSEWQTGRMGFSHSFDQIEGQQYLHIKRTDGETYEMLGTTLHIAGCDYAGNKSSNAAFKIDAVWDNTYPHASLGEVKKELNGTGGTLTVNVNLTETTALNSAYYLWTDTADEPLPDDFSLVPAGDISGQTAAAVTITETLAEGEDFNKYLWVKVSDKNGNEMVYGLGRQRYNLGTIDYSVSVSDDYSYSLYIYYGTNDPDGFLLGLHPVPGTDNEYYACVNGGQTYDLNNWYKVSSDDRRNFTVMEKTAADNEYLENYLFNNSSGGTYSETFGYRTGDYLFYIISGVRDAFVLDENGYVLSAGNDSYNVSEESYSVRALSPFDEGQDFYEGRSITAQSEIPELPDTYYYYNKNEGLSTLAGLTFDIDLGTDTMGWNYDGINFDTSVFRVIGNNGQSYEFKLKPQQKQSITLPEDVYPTGTYSASLQIYAKNSGQSGRPLIESYPETIYVDARTAPDTEDFGIDRMELKCSISNYDENYNYRTGITGQEVYPNGDIIYFPTSNSTHMETYAGDEDEHLLHTRGAVYYESEGSVRYNTNLLLWNVTAGQTEELAAVNVNGNNPVDIQLFDKAEAEDYISSLDPEDPADGGSAPLCLIKNTVNVIAVRAALGNGRKSEIKYYNIYPSYLEMTGNISTQKNDDGSFVRDDSRLIYTPGEEQSMDGIRIYAAGGAGEKKELLPQPDGTYSCDADSGKIWNYFHAVDRYGSIYYFGERVNTWRDNEAPVITYDGCEQNGSNYIIRLSIDDLSLWEYKYDNPTKLRLTFDEEYSARLGYGEGQQASFEVTIDEFNDYMNGITPDDDKEFLWEAEDVSSTGIYRVEAIRTNDPFDSRMEVAVYGALKYDPDEEEGAAFSFDVTAEAADRFGYTGSAAIEGISAANTKPHAIEDGNAEPEYQQINESFDYGLNLSFNTSVQPESSWILPQPEGYQTAWLDGFPITKDGTAEISFYDIFGTLYTQEIELVDVFGDYGVDLTISPETYTQETITISARMADENTDKLLKFWEVKGDWMDEIKGENNETLPPAKERTVVRQKNGLVILSVYDEGQSGGNGDELTIHIDNMANEAPVAQPLFYFDQYGEEYTEEELSEKFPDGFETTSYVEVYYETSRFVQPIDGTSDRVRFTYNDTDTSYLFKYEDDFGNTGSLEIDLADYGITFDVPPEPYKDESAPTLTVDVYARLFDSYTAAGAFSKDTEPEEVAREFENIGYVQGYSMKIGADDYSSYKIVVLESPPSALTYGGAVSDTIAGVGISGNTVTVSADIESDFTIAAVDNAAAETAAGKDNFSYATVKAEALKAWFDTTKPAAEQKIVPNGLYEQIAYVRFTDKADNGDEIDPSTVTVLNIGSLEPETAGEYAGWYKLVFTENTSEEIVFQDHVGNMGDKTVIEASGLDTEAPELTTSWTPPYVSESGEIDTGRYTQKTVNTSVYAHINADKAIDAAKVRLTHYTYDGADWIELADGNIDNILDCGASYTVNTEGISVCFEQDGIGLRFSVPAPNGRSAAAEAYLPEGVIDKAVPVITAETAELKRKGFTVPYAVSVKMIPNKPVYCSNYGTSGKTYDNSAPLEFTITQNGTFEYSFVDDAGNFASARVTADNIDASAPKLTLTPDPSELPVTDTDSKITVTSDEDCTLTFDGQTYSLKADGAHELSFGKSGVYSLIAADAAGNESIINIPVGNVDKTPPEISFENGTVRIRQDSGAEELAAALDTGVTAWEPETQQLIDDWTYDTSAVELSAVGIYNVVYTAKDAAGNIKTAVRYVSVYDKNSPGIYIDGDLIEPEGTTVLSEGEHEIQADNITEIAAGVLEPYTVKISKGILTIGQIKSKRADVPIDSSGKFTITPGFYTVSVITQSRKTFRAILFVEK</sequence>
<evidence type="ECO:0000313" key="2">
    <source>
        <dbReference type="EMBL" id="HIT84793.1"/>
    </source>
</evidence>
<dbReference type="InterPro" id="IPR013783">
    <property type="entry name" value="Ig-like_fold"/>
</dbReference>
<dbReference type="Gene3D" id="2.60.40.10">
    <property type="entry name" value="Immunoglobulins"/>
    <property type="match status" value="1"/>
</dbReference>
<evidence type="ECO:0000313" key="3">
    <source>
        <dbReference type="Proteomes" id="UP000824165"/>
    </source>
</evidence>
<name>A0A9D1H220_9FIRM</name>
<feature type="signal peptide" evidence="1">
    <location>
        <begin position="1"/>
        <end position="41"/>
    </location>
</feature>
<dbReference type="EMBL" id="DVLU01000023">
    <property type="protein sequence ID" value="HIT84793.1"/>
    <property type="molecule type" value="Genomic_DNA"/>
</dbReference>
<keyword evidence="1" id="KW-0732">Signal</keyword>
<reference evidence="2" key="1">
    <citation type="submission" date="2020-10" db="EMBL/GenBank/DDBJ databases">
        <authorList>
            <person name="Gilroy R."/>
        </authorList>
    </citation>
    <scope>NUCLEOTIDE SEQUENCE</scope>
    <source>
        <strain evidence="2">CHK181-108</strain>
    </source>
</reference>
<organism evidence="2 3">
    <name type="scientific">Candidatus Ornithomonoglobus intestinigallinarum</name>
    <dbReference type="NCBI Taxonomy" id="2840894"/>
    <lineage>
        <taxon>Bacteria</taxon>
        <taxon>Bacillati</taxon>
        <taxon>Bacillota</taxon>
        <taxon>Clostridia</taxon>
        <taxon>Candidatus Ornithomonoglobus</taxon>
    </lineage>
</organism>
<dbReference type="Proteomes" id="UP000824165">
    <property type="component" value="Unassembled WGS sequence"/>
</dbReference>
<proteinExistence type="predicted"/>
<reference evidence="2" key="2">
    <citation type="journal article" date="2021" name="PeerJ">
        <title>Extensive microbial diversity within the chicken gut microbiome revealed by metagenomics and culture.</title>
        <authorList>
            <person name="Gilroy R."/>
            <person name="Ravi A."/>
            <person name="Getino M."/>
            <person name="Pursley I."/>
            <person name="Horton D.L."/>
            <person name="Alikhan N.F."/>
            <person name="Baker D."/>
            <person name="Gharbi K."/>
            <person name="Hall N."/>
            <person name="Watson M."/>
            <person name="Adriaenssens E.M."/>
            <person name="Foster-Nyarko E."/>
            <person name="Jarju S."/>
            <person name="Secka A."/>
            <person name="Antonio M."/>
            <person name="Oren A."/>
            <person name="Chaudhuri R.R."/>
            <person name="La Ragione R."/>
            <person name="Hildebrand F."/>
            <person name="Pallen M.J."/>
        </authorList>
    </citation>
    <scope>NUCLEOTIDE SEQUENCE</scope>
    <source>
        <strain evidence="2">CHK181-108</strain>
    </source>
</reference>
<comment type="caution">
    <text evidence="2">The sequence shown here is derived from an EMBL/GenBank/DDBJ whole genome shotgun (WGS) entry which is preliminary data.</text>
</comment>